<dbReference type="Proteomes" id="UP000195781">
    <property type="component" value="Unassembled WGS sequence"/>
</dbReference>
<reference evidence="2" key="1">
    <citation type="submission" date="2017-04" db="EMBL/GenBank/DDBJ databases">
        <title>Function of individual gut microbiota members based on whole genome sequencing of pure cultures obtained from chicken caecum.</title>
        <authorList>
            <person name="Medvecky M."/>
            <person name="Cejkova D."/>
            <person name="Polansky O."/>
            <person name="Karasova D."/>
            <person name="Kubasova T."/>
            <person name="Cizek A."/>
            <person name="Rychlik I."/>
        </authorList>
    </citation>
    <scope>NUCLEOTIDE SEQUENCE [LARGE SCALE GENOMIC DNA]</scope>
    <source>
        <strain evidence="2">An5</strain>
    </source>
</reference>
<dbReference type="InterPro" id="IPR012349">
    <property type="entry name" value="Split_barrel_FMN-bd"/>
</dbReference>
<dbReference type="PANTHER" id="PTHR34071">
    <property type="entry name" value="5-NITROIMIDAZOLE ANTIBIOTICS RESISTANCE PROTEIN, NIMA-FAMILY-RELATED PROTEIN-RELATED"/>
    <property type="match status" value="1"/>
</dbReference>
<evidence type="ECO:0000313" key="2">
    <source>
        <dbReference type="Proteomes" id="UP000195781"/>
    </source>
</evidence>
<dbReference type="EMBL" id="NFIE01000008">
    <property type="protein sequence ID" value="OUN88870.1"/>
    <property type="molecule type" value="Genomic_DNA"/>
</dbReference>
<organism evidence="1 2">
    <name type="scientific">[Collinsella] massiliensis</name>
    <dbReference type="NCBI Taxonomy" id="1232426"/>
    <lineage>
        <taxon>Bacteria</taxon>
        <taxon>Bacillati</taxon>
        <taxon>Actinomycetota</taxon>
        <taxon>Coriobacteriia</taxon>
        <taxon>Coriobacteriales</taxon>
        <taxon>Coriobacteriaceae</taxon>
        <taxon>Enorma</taxon>
    </lineage>
</organism>
<dbReference type="Gene3D" id="2.30.110.10">
    <property type="entry name" value="Electron Transport, Fmn-binding Protein, Chain A"/>
    <property type="match status" value="1"/>
</dbReference>
<accession>A0A1Y3Y3H0</accession>
<name>A0A1Y3Y3H0_9ACTN</name>
<dbReference type="Pfam" id="PF12900">
    <property type="entry name" value="Pyridox_ox_2"/>
    <property type="match status" value="1"/>
</dbReference>
<comment type="caution">
    <text evidence="1">The sequence shown here is derived from an EMBL/GenBank/DDBJ whole genome shotgun (WGS) entry which is preliminary data.</text>
</comment>
<keyword evidence="2" id="KW-1185">Reference proteome</keyword>
<proteinExistence type="predicted"/>
<sequence>MKAMRLAKRAVTDPGALREIVEACRTVRLGAVDDEGMFIVPVSFGYDWELDEAGEAHLTLWLHSAGEGRKAAAFAAHGADGVEVAIEMDCEDGVITGDYACAYSFAYRSIMGTGRIFPVSNRDDKAHGLARIMAHMAPGAPSTFPDAALERVAVWRVEVDTFSGKQRQPK</sequence>
<dbReference type="OrthoDB" id="9794935at2"/>
<dbReference type="RefSeq" id="WP_094335372.1">
    <property type="nucleotide sequence ID" value="NZ_NFIE01000008.1"/>
</dbReference>
<dbReference type="SUPFAM" id="SSF50475">
    <property type="entry name" value="FMN-binding split barrel"/>
    <property type="match status" value="1"/>
</dbReference>
<dbReference type="AlphaFoldDB" id="A0A1Y3Y3H0"/>
<gene>
    <name evidence="1" type="ORF">B5G02_04705</name>
</gene>
<dbReference type="PANTHER" id="PTHR34071:SF2">
    <property type="entry name" value="FLAVIN-NUCLEOTIDE-BINDING PROTEIN"/>
    <property type="match status" value="1"/>
</dbReference>
<evidence type="ECO:0000313" key="1">
    <source>
        <dbReference type="EMBL" id="OUN88870.1"/>
    </source>
</evidence>
<dbReference type="InterPro" id="IPR024747">
    <property type="entry name" value="Pyridox_Oxase-rel"/>
</dbReference>
<protein>
    <submittedName>
        <fullName evidence="1">Uncharacterized protein</fullName>
    </submittedName>
</protein>